<keyword evidence="2" id="KW-0482">Metalloprotease</keyword>
<dbReference type="EMBL" id="JAOTJC010000004">
    <property type="protein sequence ID" value="MCU7553531.1"/>
    <property type="molecule type" value="Genomic_DNA"/>
</dbReference>
<dbReference type="Pfam" id="PF12118">
    <property type="entry name" value="SprA-related"/>
    <property type="match status" value="1"/>
</dbReference>
<feature type="compositionally biased region" description="Low complexity" evidence="1">
    <location>
        <begin position="178"/>
        <end position="192"/>
    </location>
</feature>
<dbReference type="InterPro" id="IPR021973">
    <property type="entry name" value="SprA-related"/>
</dbReference>
<feature type="compositionally biased region" description="Low complexity" evidence="1">
    <location>
        <begin position="221"/>
        <end position="234"/>
    </location>
</feature>
<comment type="caution">
    <text evidence="2">The sequence shown here is derived from an EMBL/GenBank/DDBJ whole genome shotgun (WGS) entry which is preliminary data.</text>
</comment>
<dbReference type="RefSeq" id="WP_262992218.1">
    <property type="nucleotide sequence ID" value="NZ_JAOTJC010000004.1"/>
</dbReference>
<feature type="compositionally biased region" description="Basic and acidic residues" evidence="1">
    <location>
        <begin position="87"/>
        <end position="102"/>
    </location>
</feature>
<protein>
    <submittedName>
        <fullName evidence="2">Metalloprotease CJM1_0395 family protein</fullName>
    </submittedName>
</protein>
<keyword evidence="2" id="KW-0645">Protease</keyword>
<evidence type="ECO:0000313" key="2">
    <source>
        <dbReference type="EMBL" id="MCU7553531.1"/>
    </source>
</evidence>
<feature type="compositionally biased region" description="Polar residues" evidence="1">
    <location>
        <begin position="72"/>
        <end position="84"/>
    </location>
</feature>
<name>A0ABT2VJV0_9ALTE</name>
<evidence type="ECO:0000313" key="3">
    <source>
        <dbReference type="Proteomes" id="UP001209257"/>
    </source>
</evidence>
<dbReference type="GO" id="GO:0008237">
    <property type="term" value="F:metallopeptidase activity"/>
    <property type="evidence" value="ECO:0007669"/>
    <property type="project" value="UniProtKB-KW"/>
</dbReference>
<accession>A0ABT2VJV0</accession>
<proteinExistence type="predicted"/>
<gene>
    <name evidence="2" type="ORF">OCL06_02830</name>
</gene>
<dbReference type="Proteomes" id="UP001209257">
    <property type="component" value="Unassembled WGS sequence"/>
</dbReference>
<keyword evidence="3" id="KW-1185">Reference proteome</keyword>
<feature type="compositionally biased region" description="Polar residues" evidence="1">
    <location>
        <begin position="33"/>
        <end position="44"/>
    </location>
</feature>
<organism evidence="2 3">
    <name type="scientific">Alteromonas salexigens</name>
    <dbReference type="NCBI Taxonomy" id="2982530"/>
    <lineage>
        <taxon>Bacteria</taxon>
        <taxon>Pseudomonadati</taxon>
        <taxon>Pseudomonadota</taxon>
        <taxon>Gammaproteobacteria</taxon>
        <taxon>Alteromonadales</taxon>
        <taxon>Alteromonadaceae</taxon>
        <taxon>Alteromonas/Salinimonas group</taxon>
        <taxon>Alteromonas</taxon>
    </lineage>
</organism>
<feature type="region of interest" description="Disordered" evidence="1">
    <location>
        <begin position="1"/>
        <end position="240"/>
    </location>
</feature>
<sequence length="308" mass="32992">MNIVTPMPTSLVIPTANPNTESARRDNVLRETIPQTTENEQGSAQKGLGSESDRARQPGQLPAPVTYERPQIQGNPTQGTSQALNGDGRDNASDESAGKENAEQQQQEQQEVQRLKERDKEVRTHEKAHAAIGGQYAGAPQYQLTTGPDGKRYATDGEVSIDISDARSPEQTLRKMQQVRAAALAPAQPSAQDLKVAAEASQKAFEARQDIAEANQQQRSPAQPGEGPAGPEVPTLDDIVDGNKVSIPTRKLDEALLAARQAQRDNDLGGSNRSLDIDGEQMASRNQVIQQFYAGVAHGKGAGFNASA</sequence>
<keyword evidence="2" id="KW-0378">Hydrolase</keyword>
<evidence type="ECO:0000256" key="1">
    <source>
        <dbReference type="SAM" id="MobiDB-lite"/>
    </source>
</evidence>
<reference evidence="3" key="1">
    <citation type="submission" date="2023-07" db="EMBL/GenBank/DDBJ databases">
        <title>Study on multiphase classification of strain Alteromonas salexigens isolated from the Yellow Sea.</title>
        <authorList>
            <person name="Sun L."/>
        </authorList>
    </citation>
    <scope>NUCLEOTIDE SEQUENCE [LARGE SCALE GENOMIC DNA]</scope>
    <source>
        <strain evidence="3">ASW11-19</strain>
    </source>
</reference>
<feature type="compositionally biased region" description="Basic and acidic residues" evidence="1">
    <location>
        <begin position="111"/>
        <end position="129"/>
    </location>
</feature>